<evidence type="ECO:0000256" key="8">
    <source>
        <dbReference type="ARBA" id="ARBA00023004"/>
    </source>
</evidence>
<evidence type="ECO:0000256" key="6">
    <source>
        <dbReference type="ARBA" id="ARBA00022989"/>
    </source>
</evidence>
<evidence type="ECO:0000256" key="2">
    <source>
        <dbReference type="ARBA" id="ARBA00004141"/>
    </source>
</evidence>
<dbReference type="EMBL" id="CZDF01000171">
    <property type="protein sequence ID" value="CUR34232.1"/>
    <property type="molecule type" value="Genomic_DNA"/>
</dbReference>
<evidence type="ECO:0000256" key="3">
    <source>
        <dbReference type="ARBA" id="ARBA00008749"/>
    </source>
</evidence>
<dbReference type="PANTHER" id="PTHR11351:SF3">
    <property type="entry name" value="BLL4393 PROTEIN"/>
    <property type="match status" value="1"/>
</dbReference>
<dbReference type="InterPro" id="IPR005804">
    <property type="entry name" value="FA_desaturase_dom"/>
</dbReference>
<dbReference type="GO" id="GO:0016020">
    <property type="term" value="C:membrane"/>
    <property type="evidence" value="ECO:0007669"/>
    <property type="project" value="UniProtKB-SubCell"/>
</dbReference>
<evidence type="ECO:0000256" key="5">
    <source>
        <dbReference type="ARBA" id="ARBA00022832"/>
    </source>
</evidence>
<dbReference type="InterPro" id="IPR015876">
    <property type="entry name" value="Acyl-CoA_DS"/>
</dbReference>
<protein>
    <submittedName>
        <fullName evidence="13">Putative fatty-acid desaturase</fullName>
        <ecNumber evidence="13">1.14.19.-</ecNumber>
    </submittedName>
</protein>
<keyword evidence="4 11" id="KW-0812">Transmembrane</keyword>
<dbReference type="PRINTS" id="PR00075">
    <property type="entry name" value="FACDDSATRASE"/>
</dbReference>
<keyword evidence="7 13" id="KW-0560">Oxidoreductase</keyword>
<evidence type="ECO:0000256" key="7">
    <source>
        <dbReference type="ARBA" id="ARBA00023002"/>
    </source>
</evidence>
<dbReference type="RefSeq" id="WP_072720701.1">
    <property type="nucleotide sequence ID" value="NZ_LN889812.1"/>
</dbReference>
<organism evidence="13 14">
    <name type="scientific">Planktothrix tepida PCC 9214</name>
    <dbReference type="NCBI Taxonomy" id="671072"/>
    <lineage>
        <taxon>Bacteria</taxon>
        <taxon>Bacillati</taxon>
        <taxon>Cyanobacteriota</taxon>
        <taxon>Cyanophyceae</taxon>
        <taxon>Oscillatoriophycideae</taxon>
        <taxon>Oscillatoriales</taxon>
        <taxon>Microcoleaceae</taxon>
        <taxon>Planktothrix</taxon>
    </lineage>
</organism>
<feature type="transmembrane region" description="Helical" evidence="11">
    <location>
        <begin position="59"/>
        <end position="78"/>
    </location>
</feature>
<proteinExistence type="inferred from homology"/>
<evidence type="ECO:0000313" key="14">
    <source>
        <dbReference type="Proteomes" id="UP000184315"/>
    </source>
</evidence>
<dbReference type="Pfam" id="PF00487">
    <property type="entry name" value="FA_desaturase"/>
    <property type="match status" value="1"/>
</dbReference>
<evidence type="ECO:0000256" key="11">
    <source>
        <dbReference type="SAM" id="Phobius"/>
    </source>
</evidence>
<dbReference type="PANTHER" id="PTHR11351">
    <property type="entry name" value="ACYL-COA DESATURASE"/>
    <property type="match status" value="1"/>
</dbReference>
<dbReference type="AlphaFoldDB" id="A0A1J1LNV8"/>
<accession>A0A1J1LNV8</accession>
<name>A0A1J1LNV8_9CYAN</name>
<feature type="transmembrane region" description="Helical" evidence="11">
    <location>
        <begin position="90"/>
        <end position="114"/>
    </location>
</feature>
<dbReference type="OrthoDB" id="19906at2"/>
<sequence>MSIPVDSPTPNISPKITLENDYLKSLQQRYAFATILIPFFGLLIAIYTTFKFGISSVDIGLFLVMYTLTMLGITVGFHRHFAHGAFKTNTVIRILLAILGCMSAQGPVIQWASIHRRHHKYSDRPGDPHSPLIYKGEKWATLRGLWHGQVAWMLNSDVTNTVVFAKDLLRDPIITKVNRFYLTWVILGLAIPAIVDGLLTGTWIGILQGFLWGGLVRIFWVNHAFWTINSIAHYYGQRPFDTEEQSHNTFWLSLANFGEAWHNNHHAFPHSALLGLKWWQIDIGGGVILALQKVGLAWDLKTPTAGMIAEKLKVNKQSENLTIDASNF</sequence>
<feature type="domain" description="Fatty acid desaturase" evidence="12">
    <location>
        <begin position="62"/>
        <end position="281"/>
    </location>
</feature>
<evidence type="ECO:0000313" key="13">
    <source>
        <dbReference type="EMBL" id="CUR34232.1"/>
    </source>
</evidence>
<dbReference type="CDD" id="cd03505">
    <property type="entry name" value="Delta9-FADS-like"/>
    <property type="match status" value="1"/>
</dbReference>
<gene>
    <name evidence="13" type="ORF">PL9214640239</name>
</gene>
<dbReference type="EC" id="1.14.19.-" evidence="13"/>
<keyword evidence="10 11" id="KW-0472">Membrane</keyword>
<feature type="transmembrane region" description="Helical" evidence="11">
    <location>
        <begin position="180"/>
        <end position="204"/>
    </location>
</feature>
<keyword evidence="9" id="KW-0443">Lipid metabolism</keyword>
<evidence type="ECO:0000259" key="12">
    <source>
        <dbReference type="Pfam" id="PF00487"/>
    </source>
</evidence>
<comment type="subcellular location">
    <subcellularLocation>
        <location evidence="2">Membrane</location>
        <topology evidence="2">Multi-pass membrane protein</topology>
    </subcellularLocation>
</comment>
<keyword evidence="6 11" id="KW-1133">Transmembrane helix</keyword>
<dbReference type="GO" id="GO:0016717">
    <property type="term" value="F:oxidoreductase activity, acting on paired donors, with oxidation of a pair of donors resulting in the reduction of molecular oxygen to two molecules of water"/>
    <property type="evidence" value="ECO:0007669"/>
    <property type="project" value="InterPro"/>
</dbReference>
<evidence type="ECO:0000256" key="9">
    <source>
        <dbReference type="ARBA" id="ARBA00023098"/>
    </source>
</evidence>
<comment type="similarity">
    <text evidence="3">Belongs to the fatty acid desaturase type 2 family.</text>
</comment>
<keyword evidence="14" id="KW-1185">Reference proteome</keyword>
<evidence type="ECO:0000256" key="10">
    <source>
        <dbReference type="ARBA" id="ARBA00023136"/>
    </source>
</evidence>
<dbReference type="STRING" id="671072.PL9214640239"/>
<reference evidence="14" key="1">
    <citation type="submission" date="2015-10" db="EMBL/GenBank/DDBJ databases">
        <authorList>
            <person name="Regsiter A."/>
            <person name="william w."/>
        </authorList>
    </citation>
    <scope>NUCLEOTIDE SEQUENCE [LARGE SCALE GENOMIC DNA]</scope>
</reference>
<dbReference type="Proteomes" id="UP000184315">
    <property type="component" value="Unassembled WGS sequence"/>
</dbReference>
<evidence type="ECO:0000256" key="1">
    <source>
        <dbReference type="ARBA" id="ARBA00001954"/>
    </source>
</evidence>
<keyword evidence="5" id="KW-0276">Fatty acid metabolism</keyword>
<dbReference type="GO" id="GO:0006631">
    <property type="term" value="P:fatty acid metabolic process"/>
    <property type="evidence" value="ECO:0007669"/>
    <property type="project" value="UniProtKB-KW"/>
</dbReference>
<comment type="cofactor">
    <cofactor evidence="1">
        <name>Fe(2+)</name>
        <dbReference type="ChEBI" id="CHEBI:29033"/>
    </cofactor>
</comment>
<feature type="transmembrane region" description="Helical" evidence="11">
    <location>
        <begin position="30"/>
        <end position="47"/>
    </location>
</feature>
<feature type="transmembrane region" description="Helical" evidence="11">
    <location>
        <begin position="210"/>
        <end position="228"/>
    </location>
</feature>
<evidence type="ECO:0000256" key="4">
    <source>
        <dbReference type="ARBA" id="ARBA00022692"/>
    </source>
</evidence>
<keyword evidence="8" id="KW-0408">Iron</keyword>